<evidence type="ECO:0000256" key="2">
    <source>
        <dbReference type="ARBA" id="ARBA00022801"/>
    </source>
</evidence>
<dbReference type="AlphaFoldDB" id="A0A430KT10"/>
<dbReference type="GO" id="GO:0008770">
    <property type="term" value="F:[acyl-carrier-protein] phosphodiesterase activity"/>
    <property type="evidence" value="ECO:0007669"/>
    <property type="project" value="InterPro"/>
</dbReference>
<keyword evidence="3" id="KW-0443">Lipid metabolism</keyword>
<protein>
    <submittedName>
        <fullName evidence="5">DUF479 domain-containing protein</fullName>
    </submittedName>
</protein>
<dbReference type="PIRSF" id="PIRSF011489">
    <property type="entry name" value="DUF479"/>
    <property type="match status" value="1"/>
</dbReference>
<keyword evidence="6" id="KW-1185">Reference proteome</keyword>
<evidence type="ECO:0000313" key="5">
    <source>
        <dbReference type="EMBL" id="RTE66627.1"/>
    </source>
</evidence>
<accession>A0A430KT10</accession>
<name>A0A430KT10_9GAMM</name>
<sequence length="199" mass="23272">MNFFAHLVLAKPTVQSRVGNLLGDFARGVDIQTLPEAVFEGLMNHRRVDQFTDQHPEVIQLKRYFSTQRRRFSGIALDVLFDHFMLKHWQQFSHVPLDQVIEALYEDLIMGQSLMPARMQQVTQRLVDTDWFRAYQQLDGVAYALDRIAGRIRFRHEFNGIGEELTLHYPQLEAGFSVFFIDLCDRFPSPLIDSGKRER</sequence>
<dbReference type="InterPro" id="IPR007431">
    <property type="entry name" value="ACP_PD"/>
</dbReference>
<dbReference type="GO" id="GO:0006633">
    <property type="term" value="P:fatty acid biosynthetic process"/>
    <property type="evidence" value="ECO:0007669"/>
    <property type="project" value="UniProtKB-KW"/>
</dbReference>
<keyword evidence="4" id="KW-0275">Fatty acid biosynthesis</keyword>
<dbReference type="Proteomes" id="UP000283087">
    <property type="component" value="Unassembled WGS sequence"/>
</dbReference>
<dbReference type="OrthoDB" id="8442777at2"/>
<organism evidence="5 6">
    <name type="scientific">Amphritea opalescens</name>
    <dbReference type="NCBI Taxonomy" id="2490544"/>
    <lineage>
        <taxon>Bacteria</taxon>
        <taxon>Pseudomonadati</taxon>
        <taxon>Pseudomonadota</taxon>
        <taxon>Gammaproteobacteria</taxon>
        <taxon>Oceanospirillales</taxon>
        <taxon>Oceanospirillaceae</taxon>
        <taxon>Amphritea</taxon>
    </lineage>
</organism>
<dbReference type="PANTHER" id="PTHR38764:SF1">
    <property type="entry name" value="ACYL CARRIER PROTEIN PHOSPHODIESTERASE"/>
    <property type="match status" value="1"/>
</dbReference>
<evidence type="ECO:0000256" key="4">
    <source>
        <dbReference type="ARBA" id="ARBA00023160"/>
    </source>
</evidence>
<dbReference type="RefSeq" id="WP_126157730.1">
    <property type="nucleotide sequence ID" value="NZ_RQXW01000004.1"/>
</dbReference>
<keyword evidence="1" id="KW-0444">Lipid biosynthesis</keyword>
<dbReference type="EMBL" id="RQXW01000004">
    <property type="protein sequence ID" value="RTE66627.1"/>
    <property type="molecule type" value="Genomic_DNA"/>
</dbReference>
<dbReference type="PANTHER" id="PTHR38764">
    <property type="entry name" value="ACYL CARRIER PROTEIN PHOSPHODIESTERASE"/>
    <property type="match status" value="1"/>
</dbReference>
<evidence type="ECO:0000313" key="6">
    <source>
        <dbReference type="Proteomes" id="UP000283087"/>
    </source>
</evidence>
<keyword evidence="2" id="KW-0378">Hydrolase</keyword>
<keyword evidence="4" id="KW-0276">Fatty acid metabolism</keyword>
<evidence type="ECO:0000256" key="3">
    <source>
        <dbReference type="ARBA" id="ARBA00023098"/>
    </source>
</evidence>
<reference evidence="5 6" key="1">
    <citation type="submission" date="2018-11" db="EMBL/GenBank/DDBJ databases">
        <title>The draft genome sequence of Amphritea opalescens ANRC-JH13T.</title>
        <authorList>
            <person name="Fang Z."/>
            <person name="Zhang Y."/>
            <person name="Han X."/>
        </authorList>
    </citation>
    <scope>NUCLEOTIDE SEQUENCE [LARGE SCALE GENOMIC DNA]</scope>
    <source>
        <strain evidence="5 6">ANRC-JH13</strain>
    </source>
</reference>
<evidence type="ECO:0000256" key="1">
    <source>
        <dbReference type="ARBA" id="ARBA00022516"/>
    </source>
</evidence>
<gene>
    <name evidence="5" type="ORF">EH243_05965</name>
</gene>
<comment type="caution">
    <text evidence="5">The sequence shown here is derived from an EMBL/GenBank/DDBJ whole genome shotgun (WGS) entry which is preliminary data.</text>
</comment>
<dbReference type="Pfam" id="PF04336">
    <property type="entry name" value="ACP_PD"/>
    <property type="match status" value="1"/>
</dbReference>
<proteinExistence type="predicted"/>